<dbReference type="PANTHER" id="PTHR48105">
    <property type="entry name" value="THIOREDOXIN REDUCTASE 1-RELATED-RELATED"/>
    <property type="match status" value="1"/>
</dbReference>
<dbReference type="OrthoDB" id="9778740at2"/>
<dbReference type="STRING" id="335543.Sfum_2409"/>
<keyword evidence="1" id="KW-0285">Flavoprotein</keyword>
<dbReference type="KEGG" id="sfu:Sfum_2409"/>
<dbReference type="PRINTS" id="PR00411">
    <property type="entry name" value="PNDRDTASEI"/>
</dbReference>
<dbReference type="Gene3D" id="3.50.50.60">
    <property type="entry name" value="FAD/NAD(P)-binding domain"/>
    <property type="match status" value="2"/>
</dbReference>
<keyword evidence="4" id="KW-1185">Reference proteome</keyword>
<dbReference type="GO" id="GO:0016491">
    <property type="term" value="F:oxidoreductase activity"/>
    <property type="evidence" value="ECO:0007669"/>
    <property type="project" value="UniProtKB-KW"/>
</dbReference>
<reference evidence="3 4" key="1">
    <citation type="submission" date="2006-10" db="EMBL/GenBank/DDBJ databases">
        <title>Complete sequence of Syntrophobacter fumaroxidans MPOB.</title>
        <authorList>
            <consortium name="US DOE Joint Genome Institute"/>
            <person name="Copeland A."/>
            <person name="Lucas S."/>
            <person name="Lapidus A."/>
            <person name="Barry K."/>
            <person name="Detter J.C."/>
            <person name="Glavina del Rio T."/>
            <person name="Hammon N."/>
            <person name="Israni S."/>
            <person name="Pitluck S."/>
            <person name="Goltsman E.G."/>
            <person name="Martinez M."/>
            <person name="Schmutz J."/>
            <person name="Larimer F."/>
            <person name="Land M."/>
            <person name="Hauser L."/>
            <person name="Kyrpides N."/>
            <person name="Kim E."/>
            <person name="Boone D.R."/>
            <person name="Brockman F."/>
            <person name="Culley D."/>
            <person name="Ferry J."/>
            <person name="Gunsalus R."/>
            <person name="McInerney M.J."/>
            <person name="Morrison M."/>
            <person name="Plugge C."/>
            <person name="Rohlin L."/>
            <person name="Scholten J."/>
            <person name="Sieber J."/>
            <person name="Stams A.J.M."/>
            <person name="Worm P."/>
            <person name="Henstra A.M."/>
            <person name="Richardson P."/>
        </authorList>
    </citation>
    <scope>NUCLEOTIDE SEQUENCE [LARGE SCALE GENOMIC DNA]</scope>
    <source>
        <strain evidence="4">DSM 10017 / MPOB</strain>
    </source>
</reference>
<gene>
    <name evidence="3" type="ordered locus">Sfum_2409</name>
</gene>
<dbReference type="HOGENOM" id="CLU_756316_0_0_7"/>
<dbReference type="EMBL" id="CP000478">
    <property type="protein sequence ID" value="ABK18090.1"/>
    <property type="molecule type" value="Genomic_DNA"/>
</dbReference>
<evidence type="ECO:0000256" key="2">
    <source>
        <dbReference type="ARBA" id="ARBA00023002"/>
    </source>
</evidence>
<proteinExistence type="predicted"/>
<dbReference type="AlphaFoldDB" id="A0LKY8"/>
<evidence type="ECO:0000256" key="1">
    <source>
        <dbReference type="ARBA" id="ARBA00022630"/>
    </source>
</evidence>
<dbReference type="InterPro" id="IPR036188">
    <property type="entry name" value="FAD/NAD-bd_sf"/>
</dbReference>
<dbReference type="InParanoid" id="A0LKY8"/>
<dbReference type="RefSeq" id="WP_011699258.1">
    <property type="nucleotide sequence ID" value="NC_008554.1"/>
</dbReference>
<dbReference type="PRINTS" id="PR00368">
    <property type="entry name" value="FADPNR"/>
</dbReference>
<sequence>MDRVDVVIVGAGPGGLAAAIRAGELGLSFVVLEKGSRVLQGILDTYPRGKKVYPTVPKGEEQPFGITELQPANEPVEDYFARVETCVKERGLQIQYGHEFQGFVREKGGFAVDAGKTRYSASAVILAFGSNIPIDLGVYGEAKMVARNLGNPEEHIGAPTLVLGGGNAAADVVSTLSKTKRDVGDSTPVYWGHRREHFKVDKDVARDLGEEILLGGNIKILQGTVPRIGEVDEEGVERLIIQTQSITLPHGVEMQQGMSFPMKHVIACIGTQGPSIIFDRLGLQQITCTEGVCKIGREGAKLVMLNSCFQTSVKGVYAIGGAISPAYLLVEEEGALREKKHSNLIFKAVQDGVHAAEDIAGRLSRA</sequence>
<dbReference type="InterPro" id="IPR050097">
    <property type="entry name" value="Ferredoxin-NADP_redctase_2"/>
</dbReference>
<protein>
    <submittedName>
        <fullName evidence="3">FAD-dependent pyridine nucleotide-disulphide oxidoreductase</fullName>
    </submittedName>
</protein>
<accession>A0LKY8</accession>
<evidence type="ECO:0000313" key="4">
    <source>
        <dbReference type="Proteomes" id="UP000001784"/>
    </source>
</evidence>
<evidence type="ECO:0000313" key="3">
    <source>
        <dbReference type="EMBL" id="ABK18090.1"/>
    </source>
</evidence>
<organism evidence="3 4">
    <name type="scientific">Syntrophobacter fumaroxidans (strain DSM 10017 / MPOB)</name>
    <dbReference type="NCBI Taxonomy" id="335543"/>
    <lineage>
        <taxon>Bacteria</taxon>
        <taxon>Pseudomonadati</taxon>
        <taxon>Thermodesulfobacteriota</taxon>
        <taxon>Syntrophobacteria</taxon>
        <taxon>Syntrophobacterales</taxon>
        <taxon>Syntrophobacteraceae</taxon>
        <taxon>Syntrophobacter</taxon>
    </lineage>
</organism>
<name>A0LKY8_SYNFM</name>
<keyword evidence="2" id="KW-0560">Oxidoreductase</keyword>
<dbReference type="Pfam" id="PF13738">
    <property type="entry name" value="Pyr_redox_3"/>
    <property type="match status" value="1"/>
</dbReference>
<dbReference type="SUPFAM" id="SSF51905">
    <property type="entry name" value="FAD/NAD(P)-binding domain"/>
    <property type="match status" value="1"/>
</dbReference>
<dbReference type="Proteomes" id="UP000001784">
    <property type="component" value="Chromosome"/>
</dbReference>
<dbReference type="eggNOG" id="COG0492">
    <property type="taxonomic scope" value="Bacteria"/>
</dbReference>